<gene>
    <name evidence="2" type="ORF">HDF10_004241</name>
</gene>
<evidence type="ECO:0000313" key="2">
    <source>
        <dbReference type="EMBL" id="MBB5346231.1"/>
    </source>
</evidence>
<evidence type="ECO:0008006" key="4">
    <source>
        <dbReference type="Google" id="ProtNLM"/>
    </source>
</evidence>
<dbReference type="EMBL" id="JACHDZ010000011">
    <property type="protein sequence ID" value="MBB5346231.1"/>
    <property type="molecule type" value="Genomic_DNA"/>
</dbReference>
<proteinExistence type="predicted"/>
<protein>
    <recommendedName>
        <fullName evidence="4">DUF4169 family protein</fullName>
    </recommendedName>
</protein>
<evidence type="ECO:0000313" key="3">
    <source>
        <dbReference type="Proteomes" id="UP000569092"/>
    </source>
</evidence>
<comment type="caution">
    <text evidence="2">The sequence shown here is derived from an EMBL/GenBank/DDBJ whole genome shotgun (WGS) entry which is preliminary data.</text>
</comment>
<dbReference type="AlphaFoldDB" id="A0A7W8N724"/>
<sequence length="64" mass="7314">MPTLKKDEKKKELKQEQKAHKAQAKADKLQRHALDDGKTKKAEKAQDKADREIAKVTSVKDDDE</sequence>
<accession>A0A7W8N724</accession>
<evidence type="ECO:0000256" key="1">
    <source>
        <dbReference type="SAM" id="MobiDB-lite"/>
    </source>
</evidence>
<reference evidence="2 3" key="1">
    <citation type="submission" date="2020-08" db="EMBL/GenBank/DDBJ databases">
        <title>Genomic Encyclopedia of Type Strains, Phase IV (KMG-V): Genome sequencing to study the core and pangenomes of soil and plant-associated prokaryotes.</title>
        <authorList>
            <person name="Whitman W."/>
        </authorList>
    </citation>
    <scope>NUCLEOTIDE SEQUENCE [LARGE SCALE GENOMIC DNA]</scope>
    <source>
        <strain evidence="2 3">M8US30</strain>
    </source>
</reference>
<organism evidence="2 3">
    <name type="scientific">Tunturiibacter lichenicola</name>
    <dbReference type="NCBI Taxonomy" id="2051959"/>
    <lineage>
        <taxon>Bacteria</taxon>
        <taxon>Pseudomonadati</taxon>
        <taxon>Acidobacteriota</taxon>
        <taxon>Terriglobia</taxon>
        <taxon>Terriglobales</taxon>
        <taxon>Acidobacteriaceae</taxon>
        <taxon>Tunturiibacter</taxon>
    </lineage>
</organism>
<name>A0A7W8N724_9BACT</name>
<feature type="region of interest" description="Disordered" evidence="1">
    <location>
        <begin position="1"/>
        <end position="64"/>
    </location>
</feature>
<dbReference type="Proteomes" id="UP000569092">
    <property type="component" value="Unassembled WGS sequence"/>
</dbReference>